<feature type="compositionally biased region" description="Basic and acidic residues" evidence="9">
    <location>
        <begin position="315"/>
        <end position="329"/>
    </location>
</feature>
<dbReference type="Gene3D" id="1.10.10.60">
    <property type="entry name" value="Homeodomain-like"/>
    <property type="match status" value="1"/>
</dbReference>
<comment type="function">
    <text evidence="8">Involved in the regulation of telomere length, clustering and has a specific role in telomere position effect (TPE).</text>
</comment>
<keyword evidence="12" id="KW-1185">Reference proteome</keyword>
<dbReference type="PANTHER" id="PTHR16466:SF6">
    <property type="entry name" value="TELOMERIC REPEAT-BINDING FACTOR 2-INTERACTING PROTEIN 1"/>
    <property type="match status" value="1"/>
</dbReference>
<dbReference type="Proteomes" id="UP000703661">
    <property type="component" value="Unassembled WGS sequence"/>
</dbReference>
<keyword evidence="7 8" id="KW-0539">Nucleus</keyword>
<comment type="subcellular location">
    <subcellularLocation>
        <location evidence="8">Nucleus</location>
    </subcellularLocation>
    <subcellularLocation>
        <location evidence="8">Chromosome</location>
        <location evidence="8">Telomere</location>
    </subcellularLocation>
</comment>
<evidence type="ECO:0000256" key="9">
    <source>
        <dbReference type="SAM" id="MobiDB-lite"/>
    </source>
</evidence>
<dbReference type="SUPFAM" id="SSF46689">
    <property type="entry name" value="Homeodomain-like"/>
    <property type="match status" value="1"/>
</dbReference>
<evidence type="ECO:0000313" key="12">
    <source>
        <dbReference type="Proteomes" id="UP000703661"/>
    </source>
</evidence>
<feature type="domain" description="BRCT" evidence="10">
    <location>
        <begin position="38"/>
        <end position="87"/>
    </location>
</feature>
<keyword evidence="2 8" id="KW-0158">Chromosome</keyword>
<dbReference type="InterPro" id="IPR015010">
    <property type="entry name" value="TERF2IP_Myb"/>
</dbReference>
<feature type="region of interest" description="Disordered" evidence="9">
    <location>
        <begin position="171"/>
        <end position="221"/>
    </location>
</feature>
<feature type="compositionally biased region" description="Basic and acidic residues" evidence="9">
    <location>
        <begin position="539"/>
        <end position="551"/>
    </location>
</feature>
<dbReference type="PANTHER" id="PTHR16466">
    <property type="entry name" value="TELOMERE REPEAT-BINDING FACTOR 2-INTERACTING PROTEIN 1"/>
    <property type="match status" value="1"/>
</dbReference>
<evidence type="ECO:0000256" key="2">
    <source>
        <dbReference type="ARBA" id="ARBA00022454"/>
    </source>
</evidence>
<dbReference type="GO" id="GO:0010833">
    <property type="term" value="P:telomere maintenance via telomere lengthening"/>
    <property type="evidence" value="ECO:0007669"/>
    <property type="project" value="UniProtKB-UniRule"/>
</dbReference>
<name>A0A9P6MWJ5_9FUNG</name>
<comment type="similarity">
    <text evidence="1 8">Belongs to the RAP1 family.</text>
</comment>
<dbReference type="InterPro" id="IPR021661">
    <property type="entry name" value="Rap1_C"/>
</dbReference>
<feature type="compositionally biased region" description="Low complexity" evidence="9">
    <location>
        <begin position="661"/>
        <end position="673"/>
    </location>
</feature>
<evidence type="ECO:0000256" key="8">
    <source>
        <dbReference type="RuleBase" id="RU367107"/>
    </source>
</evidence>
<reference evidence="11" key="1">
    <citation type="journal article" date="2020" name="Fungal Divers.">
        <title>Resolving the Mortierellaceae phylogeny through synthesis of multi-gene phylogenetics and phylogenomics.</title>
        <authorList>
            <person name="Vandepol N."/>
            <person name="Liber J."/>
            <person name="Desiro A."/>
            <person name="Na H."/>
            <person name="Kennedy M."/>
            <person name="Barry K."/>
            <person name="Grigoriev I.V."/>
            <person name="Miller A.N."/>
            <person name="O'Donnell K."/>
            <person name="Stajich J.E."/>
            <person name="Bonito G."/>
        </authorList>
    </citation>
    <scope>NUCLEOTIDE SEQUENCE</scope>
    <source>
        <strain evidence="11">NRRL 2769</strain>
    </source>
</reference>
<accession>A0A9P6MWJ5</accession>
<evidence type="ECO:0000256" key="3">
    <source>
        <dbReference type="ARBA" id="ARBA00022895"/>
    </source>
</evidence>
<keyword evidence="3 8" id="KW-0779">Telomere</keyword>
<dbReference type="CDD" id="cd11655">
    <property type="entry name" value="rap1_myb-like"/>
    <property type="match status" value="1"/>
</dbReference>
<feature type="compositionally biased region" description="Polar residues" evidence="9">
    <location>
        <begin position="355"/>
        <end position="371"/>
    </location>
</feature>
<protein>
    <recommendedName>
        <fullName evidence="8">DNA-binding protein RAP1</fullName>
    </recommendedName>
</protein>
<dbReference type="GO" id="GO:0031848">
    <property type="term" value="P:protection from non-homologous end joining at telomere"/>
    <property type="evidence" value="ECO:0007669"/>
    <property type="project" value="TreeGrafter"/>
</dbReference>
<dbReference type="Pfam" id="PF08914">
    <property type="entry name" value="Myb_Rap1"/>
    <property type="match status" value="1"/>
</dbReference>
<feature type="region of interest" description="Disordered" evidence="9">
    <location>
        <begin position="530"/>
        <end position="772"/>
    </location>
</feature>
<comment type="caution">
    <text evidence="11">The sequence shown here is derived from an EMBL/GenBank/DDBJ whole genome shotgun (WGS) entry which is preliminary data.</text>
</comment>
<feature type="compositionally biased region" description="Polar residues" evidence="9">
    <location>
        <begin position="404"/>
        <end position="427"/>
    </location>
</feature>
<dbReference type="Pfam" id="PF11626">
    <property type="entry name" value="Rap1_C"/>
    <property type="match status" value="1"/>
</dbReference>
<feature type="region of interest" description="Disordered" evidence="9">
    <location>
        <begin position="307"/>
        <end position="445"/>
    </location>
</feature>
<dbReference type="InterPro" id="IPR001357">
    <property type="entry name" value="BRCT_dom"/>
</dbReference>
<feature type="compositionally biased region" description="Polar residues" evidence="9">
    <location>
        <begin position="706"/>
        <end position="720"/>
    </location>
</feature>
<evidence type="ECO:0000259" key="10">
    <source>
        <dbReference type="PROSITE" id="PS50172"/>
    </source>
</evidence>
<feature type="compositionally biased region" description="Basic and acidic residues" evidence="9">
    <location>
        <begin position="677"/>
        <end position="686"/>
    </location>
</feature>
<comment type="subunit">
    <text evidence="8">Homodimer.</text>
</comment>
<evidence type="ECO:0000256" key="6">
    <source>
        <dbReference type="ARBA" id="ARBA00023163"/>
    </source>
</evidence>
<gene>
    <name evidence="11" type="ORF">BGZ80_009317</name>
</gene>
<keyword evidence="5" id="KW-0010">Activator</keyword>
<feature type="compositionally biased region" description="Basic and acidic residues" evidence="9">
    <location>
        <begin position="693"/>
        <end position="705"/>
    </location>
</feature>
<feature type="compositionally biased region" description="Low complexity" evidence="9">
    <location>
        <begin position="389"/>
        <end position="403"/>
    </location>
</feature>
<organism evidence="11 12">
    <name type="scientific">Entomortierella chlamydospora</name>
    <dbReference type="NCBI Taxonomy" id="101097"/>
    <lineage>
        <taxon>Eukaryota</taxon>
        <taxon>Fungi</taxon>
        <taxon>Fungi incertae sedis</taxon>
        <taxon>Mucoromycota</taxon>
        <taxon>Mortierellomycotina</taxon>
        <taxon>Mortierellomycetes</taxon>
        <taxon>Mortierellales</taxon>
        <taxon>Mortierellaceae</taxon>
        <taxon>Entomortierella</taxon>
    </lineage>
</organism>
<dbReference type="GO" id="GO:0070187">
    <property type="term" value="C:shelterin complex"/>
    <property type="evidence" value="ECO:0007669"/>
    <property type="project" value="TreeGrafter"/>
</dbReference>
<feature type="compositionally biased region" description="Polar residues" evidence="9">
    <location>
        <begin position="200"/>
        <end position="211"/>
    </location>
</feature>
<dbReference type="InterPro" id="IPR039595">
    <property type="entry name" value="TE2IP/Rap1"/>
</dbReference>
<dbReference type="AlphaFoldDB" id="A0A9P6MWJ5"/>
<sequence length="953" mass="107042">MSKEQQDGGHAAQILSKRQIFVDKHGQPLRMCISRSAYGGTVTKDERTASILLAAPGRSYTEAMYSTEWVNDCIQQRRLIDHDTPMYKLKHAKRPDKTVYTLEDDRLLRKFVEEKKRQGARIKGNRIYQDFAAKNQQHTFQSWRDRALKILRLADDPPFYAASKMRREEQLKKLQAKRDAQQIESRTDDTQQHEIEAEHPTTSTQPQQVSESIDGFEQGNSPVTELALDDESKTLEYQTQSATQNGRFSPLILDFSDINSDEEEDMIHRQEMHALALRRSNPNASQITSTLGNLKLGSTDIIASKDANDSLELGQPKDDVRALTEEPNARRRLSLSPPRKSQPVEISHHTKTRNSRLSLPNMNKTDRTLTSPEHYKEPYLAKSPNGILDTSSDSDSSLPEVSSVIEQQSKSQRLTSPTPISWTNPPQSDLPIPSSLSLKEPTVSAEVDTGEIDQSLHATVDSTQTGPLELTDEDDIAIERMVLEKMERSNIPSIEQSIGQNMDFDANGISESDVQSPSSEQLLADENRAFGGSSEEPLDDRQDTASPKEQEGDGPGSFHNFVLPAKLLTGRASGSSIRPSRDVERAVRVSQTGEPSLSRRASLVGSVSTRVEDANVFDEGEQVEWSSSSNDERDEARADVLPTSHRQAKGRSALKDLPHHNSNLSESRSNSSSVKYLDTKENRKSISSDGTVEDSHGQNMDKENSNKSIGGTPSKGNGLSTDRGATRSIEAKSDPAFSSDRHKRRVSTEDDEEEETLIRRKRITQPLQPLQRNNSLANVRRTTIEAPARHIPELDAVQEYYGNGLGNNNHSQGENETEEERISRERLLLYLRDLYKTEIRTLVMYELVPPLKAIDILDACSGNLKLARAFANDGITESIQSQFWTRQDDSKVFSKKKEDEIDLVRKHSLVEIFRRYQYLTKTRADANRFEVSPGALQASGLLKRRMQDSRRVT</sequence>
<keyword evidence="4" id="KW-0805">Transcription regulation</keyword>
<evidence type="ECO:0000256" key="5">
    <source>
        <dbReference type="ARBA" id="ARBA00023159"/>
    </source>
</evidence>
<dbReference type="InterPro" id="IPR009057">
    <property type="entry name" value="Homeodomain-like_sf"/>
</dbReference>
<feature type="compositionally biased region" description="Basic and acidic residues" evidence="9">
    <location>
        <begin position="171"/>
        <end position="199"/>
    </location>
</feature>
<dbReference type="GO" id="GO:0042162">
    <property type="term" value="F:telomeric DNA binding"/>
    <property type="evidence" value="ECO:0007669"/>
    <property type="project" value="TreeGrafter"/>
</dbReference>
<keyword evidence="6" id="KW-0804">Transcription</keyword>
<dbReference type="PROSITE" id="PS50172">
    <property type="entry name" value="BRCT"/>
    <property type="match status" value="1"/>
</dbReference>
<evidence type="ECO:0000313" key="11">
    <source>
        <dbReference type="EMBL" id="KAG0016295.1"/>
    </source>
</evidence>
<proteinExistence type="inferred from homology"/>
<evidence type="ECO:0000256" key="4">
    <source>
        <dbReference type="ARBA" id="ARBA00023015"/>
    </source>
</evidence>
<dbReference type="EMBL" id="JAAAID010000545">
    <property type="protein sequence ID" value="KAG0016295.1"/>
    <property type="molecule type" value="Genomic_DNA"/>
</dbReference>
<evidence type="ECO:0000256" key="1">
    <source>
        <dbReference type="ARBA" id="ARBA00010467"/>
    </source>
</evidence>
<evidence type="ECO:0000256" key="7">
    <source>
        <dbReference type="ARBA" id="ARBA00023242"/>
    </source>
</evidence>